<dbReference type="InterPro" id="IPR025724">
    <property type="entry name" value="GAG-pre-integrase_dom"/>
</dbReference>
<evidence type="ECO:0000313" key="6">
    <source>
        <dbReference type="EMBL" id="GFP84630.1"/>
    </source>
</evidence>
<proteinExistence type="predicted"/>
<dbReference type="Pfam" id="PF00098">
    <property type="entry name" value="zf-CCHC"/>
    <property type="match status" value="1"/>
</dbReference>
<dbReference type="PANTHER" id="PTHR42648:SF27">
    <property type="entry name" value="RNA-DIRECTED DNA POLYMERASE"/>
    <property type="match status" value="1"/>
</dbReference>
<keyword evidence="2" id="KW-0479">Metal-binding</keyword>
<comment type="caution">
    <text evidence="6">The sequence shown here is derived from an EMBL/GenBank/DDBJ whole genome shotgun (WGS) entry which is preliminary data.</text>
</comment>
<dbReference type="PROSITE" id="PS50158">
    <property type="entry name" value="ZF_CCHC"/>
    <property type="match status" value="1"/>
</dbReference>
<dbReference type="PROSITE" id="PS50994">
    <property type="entry name" value="INTEGRASE"/>
    <property type="match status" value="1"/>
</dbReference>
<dbReference type="Gene3D" id="4.10.60.10">
    <property type="entry name" value="Zinc finger, CCHC-type"/>
    <property type="match status" value="1"/>
</dbReference>
<evidence type="ECO:0000256" key="2">
    <source>
        <dbReference type="PROSITE-ProRule" id="PRU00047"/>
    </source>
</evidence>
<keyword evidence="1" id="KW-0645">Protease</keyword>
<dbReference type="GO" id="GO:0008233">
    <property type="term" value="F:peptidase activity"/>
    <property type="evidence" value="ECO:0007669"/>
    <property type="project" value="UniProtKB-KW"/>
</dbReference>
<dbReference type="InterPro" id="IPR001584">
    <property type="entry name" value="Integrase_cat-core"/>
</dbReference>
<dbReference type="InterPro" id="IPR054722">
    <property type="entry name" value="PolX-like_BBD"/>
</dbReference>
<dbReference type="Proteomes" id="UP000653305">
    <property type="component" value="Unassembled WGS sequence"/>
</dbReference>
<dbReference type="PANTHER" id="PTHR42648">
    <property type="entry name" value="TRANSPOSASE, PUTATIVE-RELATED"/>
    <property type="match status" value="1"/>
</dbReference>
<dbReference type="InterPro" id="IPR036397">
    <property type="entry name" value="RNaseH_sf"/>
</dbReference>
<organism evidence="6 7">
    <name type="scientific">Phtheirospermum japonicum</name>
    <dbReference type="NCBI Taxonomy" id="374723"/>
    <lineage>
        <taxon>Eukaryota</taxon>
        <taxon>Viridiplantae</taxon>
        <taxon>Streptophyta</taxon>
        <taxon>Embryophyta</taxon>
        <taxon>Tracheophyta</taxon>
        <taxon>Spermatophyta</taxon>
        <taxon>Magnoliopsida</taxon>
        <taxon>eudicotyledons</taxon>
        <taxon>Gunneridae</taxon>
        <taxon>Pentapetalae</taxon>
        <taxon>asterids</taxon>
        <taxon>lamiids</taxon>
        <taxon>Lamiales</taxon>
        <taxon>Orobanchaceae</taxon>
        <taxon>Orobanchaceae incertae sedis</taxon>
        <taxon>Phtheirospermum</taxon>
    </lineage>
</organism>
<evidence type="ECO:0000259" key="4">
    <source>
        <dbReference type="PROSITE" id="PS50158"/>
    </source>
</evidence>
<keyword evidence="1" id="KW-0378">Hydrolase</keyword>
<keyword evidence="7" id="KW-1185">Reference proteome</keyword>
<dbReference type="Pfam" id="PF22936">
    <property type="entry name" value="Pol_BBD"/>
    <property type="match status" value="1"/>
</dbReference>
<sequence>MIASMVPKLARKYELFAHADDIKENLESMYSENTRASRYAATKELVALRLCEGASVHEHVLKMITLIEKLVNLDVVLPSELQVDLILLSLPSSYEQFLVNFNMNKLDPTLDVMLNMLVSYEATIKKEKFVLLTAPSGKKSSFSKKRKSSLPSKHFAKGGSSGSKSGKVSKQADDVCHHCGKPGHWRRNCKDYLDQKRSEKGMYFIEVNLSVDSSSWVLDTGCGSHLCNDLQLMARSRRLDVGETYLRMGNGARVAAEAIGTVYLSILNSDYQVVLNNCLYVPTLIRNLISIPVLDSEGFSFVFGSSVCLIQKNNKVICKGQLVNNLYELNLNEIPINTISAKRKNDSLNPAQLWHARLGHISLRRMNEFARDGLFSLEDVKSLGTCESCLKGKMTKSPYKGQMERAEGLLDLIHTDVCGPLSVSARGGYSYFVTFTDDYSRYGFVYLMKYKSETFERFKDFRHEVENQLGRRIKKLRSDRGGEYLSAEFIDYLKENGILSQWTPPGTPQLNGVFRTSESNFVGHGSIHGWDSLNYRHTCGVMHS</sequence>
<dbReference type="EMBL" id="BMAC01000090">
    <property type="protein sequence ID" value="GFP84630.1"/>
    <property type="molecule type" value="Genomic_DNA"/>
</dbReference>
<reference evidence="6" key="1">
    <citation type="submission" date="2020-07" db="EMBL/GenBank/DDBJ databases">
        <title>Ethylene signaling mediates host invasion by parasitic plants.</title>
        <authorList>
            <person name="Yoshida S."/>
        </authorList>
    </citation>
    <scope>NUCLEOTIDE SEQUENCE</scope>
    <source>
        <strain evidence="6">Okayama</strain>
    </source>
</reference>
<feature type="region of interest" description="Disordered" evidence="3">
    <location>
        <begin position="138"/>
        <end position="169"/>
    </location>
</feature>
<accession>A0A830BAC2</accession>
<dbReference type="Gene3D" id="3.30.420.10">
    <property type="entry name" value="Ribonuclease H-like superfamily/Ribonuclease H"/>
    <property type="match status" value="1"/>
</dbReference>
<dbReference type="Pfam" id="PF13976">
    <property type="entry name" value="gag_pre-integrs"/>
    <property type="match status" value="1"/>
</dbReference>
<keyword evidence="2" id="KW-0862">Zinc</keyword>
<dbReference type="Pfam" id="PF00665">
    <property type="entry name" value="rve"/>
    <property type="match status" value="1"/>
</dbReference>
<feature type="domain" description="Integrase catalytic" evidence="5">
    <location>
        <begin position="394"/>
        <end position="513"/>
    </location>
</feature>
<evidence type="ECO:0000313" key="7">
    <source>
        <dbReference type="Proteomes" id="UP000653305"/>
    </source>
</evidence>
<dbReference type="InterPro" id="IPR039537">
    <property type="entry name" value="Retrotran_Ty1/copia-like"/>
</dbReference>
<dbReference type="GO" id="GO:0006508">
    <property type="term" value="P:proteolysis"/>
    <property type="evidence" value="ECO:0007669"/>
    <property type="project" value="UniProtKB-KW"/>
</dbReference>
<evidence type="ECO:0000256" key="1">
    <source>
        <dbReference type="ARBA" id="ARBA00022670"/>
    </source>
</evidence>
<dbReference type="InterPro" id="IPR036875">
    <property type="entry name" value="Znf_CCHC_sf"/>
</dbReference>
<feature type="domain" description="CCHC-type" evidence="4">
    <location>
        <begin position="176"/>
        <end position="191"/>
    </location>
</feature>
<evidence type="ECO:0000256" key="3">
    <source>
        <dbReference type="SAM" id="MobiDB-lite"/>
    </source>
</evidence>
<dbReference type="GO" id="GO:0008270">
    <property type="term" value="F:zinc ion binding"/>
    <property type="evidence" value="ECO:0007669"/>
    <property type="project" value="UniProtKB-KW"/>
</dbReference>
<dbReference type="InterPro" id="IPR012337">
    <property type="entry name" value="RNaseH-like_sf"/>
</dbReference>
<gene>
    <name evidence="6" type="ORF">PHJA_000606900</name>
</gene>
<dbReference type="Pfam" id="PF14223">
    <property type="entry name" value="Retrotran_gag_2"/>
    <property type="match status" value="1"/>
</dbReference>
<dbReference type="OrthoDB" id="2783063at2759"/>
<dbReference type="InterPro" id="IPR001878">
    <property type="entry name" value="Znf_CCHC"/>
</dbReference>
<dbReference type="GO" id="GO:0015074">
    <property type="term" value="P:DNA integration"/>
    <property type="evidence" value="ECO:0007669"/>
    <property type="project" value="InterPro"/>
</dbReference>
<dbReference type="SUPFAM" id="SSF57756">
    <property type="entry name" value="Retrovirus zinc finger-like domains"/>
    <property type="match status" value="1"/>
</dbReference>
<protein>
    <submittedName>
        <fullName evidence="6">Retrovirus-related pol polyprotein from transposon tnt 1-94</fullName>
    </submittedName>
</protein>
<dbReference type="SMART" id="SM00343">
    <property type="entry name" value="ZnF_C2HC"/>
    <property type="match status" value="1"/>
</dbReference>
<name>A0A830BAC2_9LAMI</name>
<keyword evidence="2" id="KW-0863">Zinc-finger</keyword>
<evidence type="ECO:0000259" key="5">
    <source>
        <dbReference type="PROSITE" id="PS50994"/>
    </source>
</evidence>
<dbReference type="SUPFAM" id="SSF53098">
    <property type="entry name" value="Ribonuclease H-like"/>
    <property type="match status" value="1"/>
</dbReference>
<dbReference type="GO" id="GO:0003676">
    <property type="term" value="F:nucleic acid binding"/>
    <property type="evidence" value="ECO:0007669"/>
    <property type="project" value="InterPro"/>
</dbReference>
<dbReference type="AlphaFoldDB" id="A0A830BAC2"/>